<dbReference type="EMBL" id="JAJTJA010000013">
    <property type="protein sequence ID" value="KAH8690658.1"/>
    <property type="molecule type" value="Genomic_DNA"/>
</dbReference>
<evidence type="ECO:0000313" key="3">
    <source>
        <dbReference type="EMBL" id="KAH8690658.1"/>
    </source>
</evidence>
<dbReference type="Gene3D" id="1.10.12.10">
    <property type="entry name" value="Lyase 2-enoyl-coa Hydratase, Chain A, domain 2"/>
    <property type="match status" value="1"/>
</dbReference>
<dbReference type="Gene3D" id="3.90.226.10">
    <property type="entry name" value="2-enoyl-CoA Hydratase, Chain A, domain 1"/>
    <property type="match status" value="1"/>
</dbReference>
<dbReference type="RefSeq" id="XP_046066854.1">
    <property type="nucleotide sequence ID" value="XM_046217304.1"/>
</dbReference>
<evidence type="ECO:0000256" key="1">
    <source>
        <dbReference type="ARBA" id="ARBA00005254"/>
    </source>
</evidence>
<comment type="caution">
    <text evidence="3">The sequence shown here is derived from an EMBL/GenBank/DDBJ whole genome shotgun (WGS) entry which is preliminary data.</text>
</comment>
<dbReference type="InterPro" id="IPR029045">
    <property type="entry name" value="ClpP/crotonase-like_dom_sf"/>
</dbReference>
<dbReference type="InterPro" id="IPR001753">
    <property type="entry name" value="Enoyl-CoA_hydra/iso"/>
</dbReference>
<dbReference type="PANTHER" id="PTHR11941:SF54">
    <property type="entry name" value="ENOYL-COA HYDRATASE, MITOCHONDRIAL"/>
    <property type="match status" value="1"/>
</dbReference>
<protein>
    <submittedName>
        <fullName evidence="3">3-hydroxybutyryl-CoA dehydratase</fullName>
    </submittedName>
</protein>
<dbReference type="FunFam" id="1.10.12.10:FF:000001">
    <property type="entry name" value="Probable enoyl-CoA hydratase, mitochondrial"/>
    <property type="match status" value="1"/>
</dbReference>
<sequence>MTSTSTSPLLVERQGSVLILRLNRPERLNALNNTLIGAISTELKTYELDATVRSVVITGVGRAFSAGADITEFQQHIHAGPSASVVNFMRPGQELTRQIETYPKPIIAAVNGLAYGGGCELVESIHMAVASETARFSKSEINIGIIPTFGGTQRLPRNVGRKAAIELILTGRVFTAEEAVSLGLVNQVVPEDQVLSTAVALGKLIAQKPAVSVSAALHAIHRGMDASIEDGLAIEQAAFQLIVGSHDVSEGVDAFVEKRPPKFLGSSI</sequence>
<dbReference type="GeneID" id="70247591"/>
<dbReference type="Pfam" id="PF00378">
    <property type="entry name" value="ECH_1"/>
    <property type="match status" value="1"/>
</dbReference>
<reference evidence="3" key="1">
    <citation type="submission" date="2021-12" db="EMBL/GenBank/DDBJ databases">
        <title>Convergent genome expansion in fungi linked to evolution of root-endophyte symbiosis.</title>
        <authorList>
            <consortium name="DOE Joint Genome Institute"/>
            <person name="Ke Y.-H."/>
            <person name="Bonito G."/>
            <person name="Liao H.-L."/>
            <person name="Looney B."/>
            <person name="Rojas-Flechas A."/>
            <person name="Nash J."/>
            <person name="Hameed K."/>
            <person name="Schadt C."/>
            <person name="Martin F."/>
            <person name="Crous P.W."/>
            <person name="Miettinen O."/>
            <person name="Magnuson J.K."/>
            <person name="Labbe J."/>
            <person name="Jacobson D."/>
            <person name="Doktycz M.J."/>
            <person name="Veneault-Fourrey C."/>
            <person name="Kuo A."/>
            <person name="Mondo S."/>
            <person name="Calhoun S."/>
            <person name="Riley R."/>
            <person name="Ohm R."/>
            <person name="LaButti K."/>
            <person name="Andreopoulos B."/>
            <person name="Pangilinan J."/>
            <person name="Nolan M."/>
            <person name="Tritt A."/>
            <person name="Clum A."/>
            <person name="Lipzen A."/>
            <person name="Daum C."/>
            <person name="Barry K."/>
            <person name="Grigoriev I.V."/>
            <person name="Vilgalys R."/>
        </authorList>
    </citation>
    <scope>NUCLEOTIDE SEQUENCE</scope>
    <source>
        <strain evidence="3">PMI_201</strain>
    </source>
</reference>
<comment type="similarity">
    <text evidence="1">Belongs to the enoyl-CoA hydratase/isomerase family.</text>
</comment>
<dbReference type="SUPFAM" id="SSF52096">
    <property type="entry name" value="ClpP/crotonase"/>
    <property type="match status" value="1"/>
</dbReference>
<name>A0AAD4KKP9_9EURO</name>
<dbReference type="GO" id="GO:0006635">
    <property type="term" value="P:fatty acid beta-oxidation"/>
    <property type="evidence" value="ECO:0007669"/>
    <property type="project" value="TreeGrafter"/>
</dbReference>
<dbReference type="Proteomes" id="UP001201262">
    <property type="component" value="Unassembled WGS sequence"/>
</dbReference>
<accession>A0AAD4KKP9</accession>
<dbReference type="AlphaFoldDB" id="A0AAD4KKP9"/>
<dbReference type="PANTHER" id="PTHR11941">
    <property type="entry name" value="ENOYL-COA HYDRATASE-RELATED"/>
    <property type="match status" value="1"/>
</dbReference>
<dbReference type="GO" id="GO:0016836">
    <property type="term" value="F:hydro-lyase activity"/>
    <property type="evidence" value="ECO:0007669"/>
    <property type="project" value="UniProtKB-ARBA"/>
</dbReference>
<dbReference type="InterPro" id="IPR014748">
    <property type="entry name" value="Enoyl-CoA_hydra_C"/>
</dbReference>
<keyword evidence="2" id="KW-0456">Lyase</keyword>
<keyword evidence="4" id="KW-1185">Reference proteome</keyword>
<gene>
    <name evidence="3" type="ORF">BGW36DRAFT_389129</name>
</gene>
<dbReference type="FunFam" id="3.90.226.10:FF:000009">
    <property type="entry name" value="Carnitinyl-CoA dehydratase"/>
    <property type="match status" value="1"/>
</dbReference>
<dbReference type="CDD" id="cd06558">
    <property type="entry name" value="crotonase-like"/>
    <property type="match status" value="1"/>
</dbReference>
<organism evidence="3 4">
    <name type="scientific">Talaromyces proteolyticus</name>
    <dbReference type="NCBI Taxonomy" id="1131652"/>
    <lineage>
        <taxon>Eukaryota</taxon>
        <taxon>Fungi</taxon>
        <taxon>Dikarya</taxon>
        <taxon>Ascomycota</taxon>
        <taxon>Pezizomycotina</taxon>
        <taxon>Eurotiomycetes</taxon>
        <taxon>Eurotiomycetidae</taxon>
        <taxon>Eurotiales</taxon>
        <taxon>Trichocomaceae</taxon>
        <taxon>Talaromyces</taxon>
        <taxon>Talaromyces sect. Bacilispori</taxon>
    </lineage>
</organism>
<evidence type="ECO:0000256" key="2">
    <source>
        <dbReference type="ARBA" id="ARBA00023239"/>
    </source>
</evidence>
<proteinExistence type="inferred from homology"/>
<evidence type="ECO:0000313" key="4">
    <source>
        <dbReference type="Proteomes" id="UP001201262"/>
    </source>
</evidence>